<evidence type="ECO:0000259" key="4">
    <source>
        <dbReference type="PROSITE" id="PS50071"/>
    </source>
</evidence>
<dbReference type="SUPFAM" id="SSF46689">
    <property type="entry name" value="Homeodomain-like"/>
    <property type="match status" value="1"/>
</dbReference>
<accession>A0AAV2I2C4</accession>
<sequence>MGKKQRRNRTTFSPEQLIQLEQLFHVNMYPDCSTREDIANRIGLLEARVQARF</sequence>
<gene>
    <name evidence="5" type="ORF">GSLYS_00014398001</name>
</gene>
<dbReference type="AlphaFoldDB" id="A0AAV2I2C4"/>
<evidence type="ECO:0000256" key="1">
    <source>
        <dbReference type="ARBA" id="ARBA00004123"/>
    </source>
</evidence>
<dbReference type="Proteomes" id="UP001497497">
    <property type="component" value="Unassembled WGS sequence"/>
</dbReference>
<dbReference type="PROSITE" id="PS50071">
    <property type="entry name" value="HOMEOBOX_2"/>
    <property type="match status" value="1"/>
</dbReference>
<dbReference type="PANTHER" id="PTHR24329">
    <property type="entry name" value="HOMEOBOX PROTEIN ARISTALESS"/>
    <property type="match status" value="1"/>
</dbReference>
<keyword evidence="2 3" id="KW-0371">Homeobox</keyword>
<protein>
    <recommendedName>
        <fullName evidence="4">Homeobox domain-containing protein</fullName>
    </recommendedName>
</protein>
<evidence type="ECO:0000313" key="6">
    <source>
        <dbReference type="Proteomes" id="UP001497497"/>
    </source>
</evidence>
<reference evidence="5 6" key="1">
    <citation type="submission" date="2024-04" db="EMBL/GenBank/DDBJ databases">
        <authorList>
            <consortium name="Genoscope - CEA"/>
            <person name="William W."/>
        </authorList>
    </citation>
    <scope>NUCLEOTIDE SEQUENCE [LARGE SCALE GENOMIC DNA]</scope>
</reference>
<dbReference type="GO" id="GO:0005634">
    <property type="term" value="C:nucleus"/>
    <property type="evidence" value="ECO:0007669"/>
    <property type="project" value="UniProtKB-SubCell"/>
</dbReference>
<dbReference type="GO" id="GO:0000981">
    <property type="term" value="F:DNA-binding transcription factor activity, RNA polymerase II-specific"/>
    <property type="evidence" value="ECO:0007669"/>
    <property type="project" value="TreeGrafter"/>
</dbReference>
<feature type="domain" description="Homeobox" evidence="4">
    <location>
        <begin position="3"/>
        <end position="53"/>
    </location>
</feature>
<dbReference type="InterPro" id="IPR009057">
    <property type="entry name" value="Homeodomain-like_sf"/>
</dbReference>
<dbReference type="CDD" id="cd00086">
    <property type="entry name" value="homeodomain"/>
    <property type="match status" value="1"/>
</dbReference>
<keyword evidence="6" id="KW-1185">Reference proteome</keyword>
<comment type="subcellular location">
    <subcellularLocation>
        <location evidence="1 2 3">Nucleus</location>
    </subcellularLocation>
</comment>
<proteinExistence type="predicted"/>
<evidence type="ECO:0000256" key="2">
    <source>
        <dbReference type="PROSITE-ProRule" id="PRU00108"/>
    </source>
</evidence>
<evidence type="ECO:0000256" key="3">
    <source>
        <dbReference type="RuleBase" id="RU000682"/>
    </source>
</evidence>
<dbReference type="SMART" id="SM00389">
    <property type="entry name" value="HOX"/>
    <property type="match status" value="1"/>
</dbReference>
<dbReference type="GO" id="GO:0000977">
    <property type="term" value="F:RNA polymerase II transcription regulatory region sequence-specific DNA binding"/>
    <property type="evidence" value="ECO:0007669"/>
    <property type="project" value="TreeGrafter"/>
</dbReference>
<feature type="non-terminal residue" evidence="5">
    <location>
        <position position="53"/>
    </location>
</feature>
<dbReference type="EMBL" id="CAXITT010000398">
    <property type="protein sequence ID" value="CAL1540749.1"/>
    <property type="molecule type" value="Genomic_DNA"/>
</dbReference>
<organism evidence="5 6">
    <name type="scientific">Lymnaea stagnalis</name>
    <name type="common">Great pond snail</name>
    <name type="synonym">Helix stagnalis</name>
    <dbReference type="NCBI Taxonomy" id="6523"/>
    <lineage>
        <taxon>Eukaryota</taxon>
        <taxon>Metazoa</taxon>
        <taxon>Spiralia</taxon>
        <taxon>Lophotrochozoa</taxon>
        <taxon>Mollusca</taxon>
        <taxon>Gastropoda</taxon>
        <taxon>Heterobranchia</taxon>
        <taxon>Euthyneura</taxon>
        <taxon>Panpulmonata</taxon>
        <taxon>Hygrophila</taxon>
        <taxon>Lymnaeoidea</taxon>
        <taxon>Lymnaeidae</taxon>
        <taxon>Lymnaea</taxon>
    </lineage>
</organism>
<keyword evidence="2 3" id="KW-0238">DNA-binding</keyword>
<dbReference type="PANTHER" id="PTHR24329:SF543">
    <property type="entry name" value="FI01017P-RELATED"/>
    <property type="match status" value="1"/>
</dbReference>
<name>A0AAV2I2C4_LYMST</name>
<dbReference type="InterPro" id="IPR001356">
    <property type="entry name" value="HD"/>
</dbReference>
<evidence type="ECO:0000313" key="5">
    <source>
        <dbReference type="EMBL" id="CAL1540749.1"/>
    </source>
</evidence>
<dbReference type="Pfam" id="PF00046">
    <property type="entry name" value="Homeodomain"/>
    <property type="match status" value="1"/>
</dbReference>
<dbReference type="Gene3D" id="1.10.10.60">
    <property type="entry name" value="Homeodomain-like"/>
    <property type="match status" value="1"/>
</dbReference>
<comment type="caution">
    <text evidence="5">The sequence shown here is derived from an EMBL/GenBank/DDBJ whole genome shotgun (WGS) entry which is preliminary data.</text>
</comment>
<keyword evidence="2 3" id="KW-0539">Nucleus</keyword>
<dbReference type="InterPro" id="IPR050649">
    <property type="entry name" value="Paired_Homeobox_TFs"/>
</dbReference>